<dbReference type="PANTHER" id="PTHR11266">
    <property type="entry name" value="PEROXISOMAL MEMBRANE PROTEIN 2, PXMP2 MPV17"/>
    <property type="match status" value="1"/>
</dbReference>
<dbReference type="Pfam" id="PF04117">
    <property type="entry name" value="Mpv17_PMP22"/>
    <property type="match status" value="1"/>
</dbReference>
<evidence type="ECO:0000313" key="7">
    <source>
        <dbReference type="EMBL" id="CAD9579242.1"/>
    </source>
</evidence>
<dbReference type="AlphaFoldDB" id="A0A6U1IUE3"/>
<reference evidence="7" key="1">
    <citation type="submission" date="2021-01" db="EMBL/GenBank/DDBJ databases">
        <authorList>
            <person name="Corre E."/>
            <person name="Pelletier E."/>
            <person name="Niang G."/>
            <person name="Scheremetjew M."/>
            <person name="Finn R."/>
            <person name="Kale V."/>
            <person name="Holt S."/>
            <person name="Cochrane G."/>
            <person name="Meng A."/>
            <person name="Brown T."/>
            <person name="Cohen L."/>
        </authorList>
    </citation>
    <scope>NUCLEOTIDE SEQUENCE</scope>
    <source>
        <strain evidence="7">CCMP1258.1</strain>
    </source>
</reference>
<organism evidence="7">
    <name type="scientific">Bigelowiella natans</name>
    <name type="common">Pedinomonas minutissima</name>
    <name type="synonym">Chlorarachnion sp. (strain CCMP621)</name>
    <dbReference type="NCBI Taxonomy" id="227086"/>
    <lineage>
        <taxon>Eukaryota</taxon>
        <taxon>Sar</taxon>
        <taxon>Rhizaria</taxon>
        <taxon>Cercozoa</taxon>
        <taxon>Chlorarachniophyceae</taxon>
        <taxon>Bigelowiella</taxon>
    </lineage>
</organism>
<feature type="transmembrane region" description="Helical" evidence="6">
    <location>
        <begin position="150"/>
        <end position="168"/>
    </location>
</feature>
<accession>A0A6U1IUE3</accession>
<keyword evidence="5 6" id="KW-0472">Membrane</keyword>
<dbReference type="GO" id="GO:0005778">
    <property type="term" value="C:peroxisomal membrane"/>
    <property type="evidence" value="ECO:0007669"/>
    <property type="project" value="TreeGrafter"/>
</dbReference>
<keyword evidence="3 6" id="KW-0812">Transmembrane</keyword>
<keyword evidence="4 6" id="KW-1133">Transmembrane helix</keyword>
<evidence type="ECO:0000256" key="3">
    <source>
        <dbReference type="ARBA" id="ARBA00022692"/>
    </source>
</evidence>
<dbReference type="PANTHER" id="PTHR11266:SF80">
    <property type="entry name" value="PEROXISOMAL MEMBRANE PROTEIN 2"/>
    <property type="match status" value="1"/>
</dbReference>
<protein>
    <recommendedName>
        <fullName evidence="8">Peroxisomal membrane protein MPV17</fullName>
    </recommendedName>
</protein>
<proteinExistence type="inferred from homology"/>
<dbReference type="InterPro" id="IPR007248">
    <property type="entry name" value="Mpv17_PMP22"/>
</dbReference>
<dbReference type="EMBL" id="HBHA01001251">
    <property type="protein sequence ID" value="CAD9579242.1"/>
    <property type="molecule type" value="Transcribed_RNA"/>
</dbReference>
<gene>
    <name evidence="7" type="ORF">BIGN1055_LOCUS800</name>
</gene>
<evidence type="ECO:0000256" key="1">
    <source>
        <dbReference type="ARBA" id="ARBA00004141"/>
    </source>
</evidence>
<feature type="transmembrane region" description="Helical" evidence="6">
    <location>
        <begin position="86"/>
        <end position="104"/>
    </location>
</feature>
<comment type="subcellular location">
    <subcellularLocation>
        <location evidence="1">Membrane</location>
        <topology evidence="1">Multi-pass membrane protein</topology>
    </subcellularLocation>
</comment>
<dbReference type="OMA" id="SSCAYVW"/>
<name>A0A6U1IUE3_BIGNA</name>
<evidence type="ECO:0008006" key="8">
    <source>
        <dbReference type="Google" id="ProtNLM"/>
    </source>
</evidence>
<evidence type="ECO:0000256" key="6">
    <source>
        <dbReference type="RuleBase" id="RU363053"/>
    </source>
</evidence>
<sequence length="183" mass="20432">MSDSYAKLLKTRPILTKALTAGTLSGLGDIIAGLLITGSVRLPPVLQQALIGVVLKGPYFHYVFQLVGKLFAGYDHARLSTVLKKMLVTQGVFSPLFLFLYLTSLRMLQGKELGAALAYTRKIFPAVLTANLKFWPVVDLLSFSFVPNEYRVLFANLAGLIWTVYLVWKTRQLSLRNSKKKHD</sequence>
<evidence type="ECO:0000256" key="2">
    <source>
        <dbReference type="ARBA" id="ARBA00006824"/>
    </source>
</evidence>
<evidence type="ECO:0000256" key="4">
    <source>
        <dbReference type="ARBA" id="ARBA00022989"/>
    </source>
</evidence>
<comment type="similarity">
    <text evidence="2 6">Belongs to the peroxisomal membrane protein PXMP2/4 family.</text>
</comment>
<evidence type="ECO:0000256" key="5">
    <source>
        <dbReference type="ARBA" id="ARBA00023136"/>
    </source>
</evidence>